<proteinExistence type="predicted"/>
<keyword evidence="2" id="KW-1185">Reference proteome</keyword>
<dbReference type="eggNOG" id="COG3011">
    <property type="taxonomic scope" value="Bacteria"/>
</dbReference>
<evidence type="ECO:0000313" key="1">
    <source>
        <dbReference type="EMBL" id="OPC80190.1"/>
    </source>
</evidence>
<dbReference type="GO" id="GO:0015035">
    <property type="term" value="F:protein-disulfide reductase activity"/>
    <property type="evidence" value="ECO:0007669"/>
    <property type="project" value="InterPro"/>
</dbReference>
<organism evidence="1 2">
    <name type="scientific">Embleya scabrispora</name>
    <dbReference type="NCBI Taxonomy" id="159449"/>
    <lineage>
        <taxon>Bacteria</taxon>
        <taxon>Bacillati</taxon>
        <taxon>Actinomycetota</taxon>
        <taxon>Actinomycetes</taxon>
        <taxon>Kitasatosporales</taxon>
        <taxon>Streptomycetaceae</taxon>
        <taxon>Embleya</taxon>
    </lineage>
</organism>
<dbReference type="RefSeq" id="WP_078974454.1">
    <property type="nucleotide sequence ID" value="NZ_MWQN01000001.1"/>
</dbReference>
<gene>
    <name evidence="1" type="ORF">B4N89_03790</name>
</gene>
<dbReference type="InterPro" id="IPR007263">
    <property type="entry name" value="DCC1-like"/>
</dbReference>
<reference evidence="1 2" key="1">
    <citation type="submission" date="2017-03" db="EMBL/GenBank/DDBJ databases">
        <title>Draft genome sequence of Streptomyces scabrisporus NF3, endophyte isolated from Amphipterygium adstringens.</title>
        <authorList>
            <person name="Vazquez M."/>
            <person name="Ceapa C.D."/>
            <person name="Rodriguez Luna D."/>
            <person name="Sanchez Esquivel S."/>
        </authorList>
    </citation>
    <scope>NUCLEOTIDE SEQUENCE [LARGE SCALE GENOMIC DNA]</scope>
    <source>
        <strain evidence="1 2">NF3</strain>
    </source>
</reference>
<dbReference type="EMBL" id="MWQN01000001">
    <property type="protein sequence ID" value="OPC80190.1"/>
    <property type="molecule type" value="Genomic_DNA"/>
</dbReference>
<dbReference type="AlphaFoldDB" id="A0A1T3NU14"/>
<sequence>MSARPVLVYDGDCGFCTRSVEFAQKHIPFDADVVAWQFAELEELGVAQHRAEHEVLWVTPVGTVYGGHHAVAKLLMNAGGPWALAGAALRVQPVSIAAHGVYRLVADNRDRMPGGTPACAMPAHLRPDTVNAAG</sequence>
<dbReference type="OrthoDB" id="9813713at2"/>
<dbReference type="Proteomes" id="UP000190037">
    <property type="component" value="Unassembled WGS sequence"/>
</dbReference>
<dbReference type="STRING" id="159449.B4N89_03790"/>
<name>A0A1T3NU14_9ACTN</name>
<dbReference type="Pfam" id="PF04134">
    <property type="entry name" value="DCC1-like"/>
    <property type="match status" value="1"/>
</dbReference>
<protein>
    <submittedName>
        <fullName evidence="1">Thiol-disulfide oxidoreductase</fullName>
    </submittedName>
</protein>
<comment type="caution">
    <text evidence="1">The sequence shown here is derived from an EMBL/GenBank/DDBJ whole genome shotgun (WGS) entry which is preliminary data.</text>
</comment>
<evidence type="ECO:0000313" key="2">
    <source>
        <dbReference type="Proteomes" id="UP000190037"/>
    </source>
</evidence>
<accession>A0A1T3NU14</accession>